<name>A0A6J4L7L5_9ACTN</name>
<dbReference type="EMBL" id="CADCUG010000042">
    <property type="protein sequence ID" value="CAA9326062.1"/>
    <property type="molecule type" value="Genomic_DNA"/>
</dbReference>
<feature type="region of interest" description="Disordered" evidence="1">
    <location>
        <begin position="43"/>
        <end position="65"/>
    </location>
</feature>
<evidence type="ECO:0000256" key="2">
    <source>
        <dbReference type="SAM" id="Phobius"/>
    </source>
</evidence>
<sequence length="65" mass="6700">MTLRPGSSVTDSWGIVLLVLGCPALLALLLMVLTALEDNLYAPARRPEQPAPPATSSPVSGSAGR</sequence>
<dbReference type="AlphaFoldDB" id="A0A6J4L7L5"/>
<reference evidence="3" key="1">
    <citation type="submission" date="2020-02" db="EMBL/GenBank/DDBJ databases">
        <authorList>
            <person name="Meier V. D."/>
        </authorList>
    </citation>
    <scope>NUCLEOTIDE SEQUENCE</scope>
    <source>
        <strain evidence="3">AVDCRST_MAG29</strain>
    </source>
</reference>
<keyword evidence="2" id="KW-0812">Transmembrane</keyword>
<feature type="transmembrane region" description="Helical" evidence="2">
    <location>
        <begin position="12"/>
        <end position="36"/>
    </location>
</feature>
<evidence type="ECO:0000256" key="1">
    <source>
        <dbReference type="SAM" id="MobiDB-lite"/>
    </source>
</evidence>
<organism evidence="3">
    <name type="scientific">uncultured Nocardioidaceae bacterium</name>
    <dbReference type="NCBI Taxonomy" id="253824"/>
    <lineage>
        <taxon>Bacteria</taxon>
        <taxon>Bacillati</taxon>
        <taxon>Actinomycetota</taxon>
        <taxon>Actinomycetes</taxon>
        <taxon>Propionibacteriales</taxon>
        <taxon>Nocardioidaceae</taxon>
        <taxon>environmental samples</taxon>
    </lineage>
</organism>
<protein>
    <submittedName>
        <fullName evidence="3">Uncharacterized protein</fullName>
    </submittedName>
</protein>
<feature type="compositionally biased region" description="Polar residues" evidence="1">
    <location>
        <begin position="56"/>
        <end position="65"/>
    </location>
</feature>
<evidence type="ECO:0000313" key="3">
    <source>
        <dbReference type="EMBL" id="CAA9326062.1"/>
    </source>
</evidence>
<dbReference type="PROSITE" id="PS51257">
    <property type="entry name" value="PROKAR_LIPOPROTEIN"/>
    <property type="match status" value="1"/>
</dbReference>
<keyword evidence="2" id="KW-0472">Membrane</keyword>
<proteinExistence type="predicted"/>
<accession>A0A6J4L7L5</accession>
<keyword evidence="2" id="KW-1133">Transmembrane helix</keyword>
<gene>
    <name evidence="3" type="ORF">AVDCRST_MAG29-741</name>
</gene>